<dbReference type="AlphaFoldDB" id="A0A6C0CBZ9"/>
<proteinExistence type="predicted"/>
<organism evidence="1">
    <name type="scientific">viral metagenome</name>
    <dbReference type="NCBI Taxonomy" id="1070528"/>
    <lineage>
        <taxon>unclassified sequences</taxon>
        <taxon>metagenomes</taxon>
        <taxon>organismal metagenomes</taxon>
    </lineage>
</organism>
<evidence type="ECO:0000313" key="1">
    <source>
        <dbReference type="EMBL" id="QHT01863.1"/>
    </source>
</evidence>
<accession>A0A6C0CBZ9</accession>
<dbReference type="EMBL" id="MN739382">
    <property type="protein sequence ID" value="QHT01863.1"/>
    <property type="molecule type" value="Genomic_DNA"/>
</dbReference>
<protein>
    <submittedName>
        <fullName evidence="1">Uncharacterized protein</fullName>
    </submittedName>
</protein>
<name>A0A6C0CBZ9_9ZZZZ</name>
<reference evidence="1" key="1">
    <citation type="journal article" date="2020" name="Nature">
        <title>Giant virus diversity and host interactions through global metagenomics.</title>
        <authorList>
            <person name="Schulz F."/>
            <person name="Roux S."/>
            <person name="Paez-Espino D."/>
            <person name="Jungbluth S."/>
            <person name="Walsh D.A."/>
            <person name="Denef V.J."/>
            <person name="McMahon K.D."/>
            <person name="Konstantinidis K.T."/>
            <person name="Eloe-Fadrosh E.A."/>
            <person name="Kyrpides N.C."/>
            <person name="Woyke T."/>
        </authorList>
    </citation>
    <scope>NUCLEOTIDE SEQUENCE</scope>
    <source>
        <strain evidence="1">GVMAG-M-3300020523-10</strain>
    </source>
</reference>
<sequence>MLKEETLAAMNNAIKAIVMDDANIIKYLDLYNFDIKTYETMDEYILDNYNYELFGKQLHWSQLESVGSRTIQYFIPYITIISHNYNIYYEVINWIQNQDYYKLMSLYALSISYDIISAHIASIKMIWFNNDKTSDDVLKS</sequence>